<dbReference type="FunFam" id="3.40.640.10:FF:000012">
    <property type="entry name" value="alanine aminotransferase 2"/>
    <property type="match status" value="1"/>
</dbReference>
<dbReference type="InterPro" id="IPR015421">
    <property type="entry name" value="PyrdxlP-dep_Trfase_major"/>
</dbReference>
<keyword evidence="5" id="KW-0663">Pyridoxal phosphate</keyword>
<dbReference type="Gene3D" id="1.10.287.1970">
    <property type="match status" value="1"/>
</dbReference>
<dbReference type="Gene3D" id="3.40.640.10">
    <property type="entry name" value="Type I PLP-dependent aspartate aminotransferase-like (Major domain)"/>
    <property type="match status" value="1"/>
</dbReference>
<gene>
    <name evidence="8" type="primary">alt</name>
</gene>
<dbReference type="CDD" id="cd00609">
    <property type="entry name" value="AAT_like"/>
    <property type="match status" value="1"/>
</dbReference>
<reference evidence="8" key="1">
    <citation type="journal article" date="2014" name="PLoS ONE">
        <title>Phylogeny of c4-photosynthesis enzymes based on algal transcriptomic and genomic data supports an archaeal/proteobacterial origin and multiple duplication for most c4-related genes.</title>
        <authorList>
            <person name="Chi S."/>
            <person name="Wu S."/>
            <person name="Yu J."/>
            <person name="Wang X."/>
            <person name="Tang X."/>
            <person name="Liu T."/>
        </authorList>
    </citation>
    <scope>NUCLEOTIDE SEQUENCE</scope>
    <source>
        <strain evidence="8">BWVJ-2002734</strain>
    </source>
</reference>
<comment type="subunit">
    <text evidence="2">Homodimer.</text>
</comment>
<dbReference type="SUPFAM" id="SSF53383">
    <property type="entry name" value="PLP-dependent transferases"/>
    <property type="match status" value="1"/>
</dbReference>
<dbReference type="InterPro" id="IPR045088">
    <property type="entry name" value="ALAT1/2-like"/>
</dbReference>
<dbReference type="InterPro" id="IPR015422">
    <property type="entry name" value="PyrdxlP-dep_Trfase_small"/>
</dbReference>
<dbReference type="PANTHER" id="PTHR11751">
    <property type="entry name" value="ALANINE AMINOTRANSFERASE"/>
    <property type="match status" value="1"/>
</dbReference>
<evidence type="ECO:0000256" key="1">
    <source>
        <dbReference type="ARBA" id="ARBA00001933"/>
    </source>
</evidence>
<comment type="cofactor">
    <cofactor evidence="1">
        <name>pyridoxal 5'-phosphate</name>
        <dbReference type="ChEBI" id="CHEBI:597326"/>
    </cofactor>
</comment>
<dbReference type="UniPathway" id="UPA00528">
    <property type="reaction ID" value="UER00586"/>
</dbReference>
<dbReference type="AlphaFoldDB" id="A0A097ITZ5"/>
<name>A0A097ITZ5_9FLOR</name>
<sequence>MEYAVRGELVLRAEDLAKKLKLRPPAAPALPFDHVTYCNIGNPQSVGQRPVTFVRQALAAAVCPALIGLTPAGPTQSPRVFPPDVELRVRQVLHASHGVGAYSESRGLEIVRRRVADAIQKRDAGIACDPENVFLTNGASDAVKAMLSLIVRGTGDGVMIPIPQYPLYSASMTSMRGVQVGYYLDEDEGWSLSMAELQGRLEEARGRGVDVRAIVIINPGNPTGQVLTRQNMEDVIRFCEREGLVILADEVYQQNVYVKHKPFISFKKVVTDLHSKVELASFHSVSKGVLGECGLRGGYMEVVNMNQDVIELIYKVLSVSLCSNIVGQLAVDLMMTPPKPGEPSYELYNAEVTEIFESLRRKAMALSEGLNTFEGVSCNPSEGAMYLFPRITIPEAAIFAARERGMACPDVLYCVELLEATGICVVPGSGFGQREGTYHFRTTFLPPEDQISDVIEKMRTFHSSFMKKYSSTFQS</sequence>
<evidence type="ECO:0000256" key="5">
    <source>
        <dbReference type="ARBA" id="ARBA00022898"/>
    </source>
</evidence>
<accession>A0A097ITZ5</accession>
<dbReference type="Pfam" id="PF00155">
    <property type="entry name" value="Aminotran_1_2"/>
    <property type="match status" value="1"/>
</dbReference>
<feature type="domain" description="Aminotransferase class I/classII large" evidence="7">
    <location>
        <begin position="88"/>
        <end position="456"/>
    </location>
</feature>
<organism evidence="8">
    <name type="scientific">Betaphycus philippinensis</name>
    <dbReference type="NCBI Taxonomy" id="88415"/>
    <lineage>
        <taxon>Eukaryota</taxon>
        <taxon>Rhodophyta</taxon>
        <taxon>Florideophyceae</taxon>
        <taxon>Rhodymeniophycidae</taxon>
        <taxon>Gigartinales</taxon>
        <taxon>Solieriaceae</taxon>
        <taxon>Betaphycus</taxon>
    </lineage>
</organism>
<evidence type="ECO:0000313" key="8">
    <source>
        <dbReference type="EMBL" id="AIT69932.1"/>
    </source>
</evidence>
<dbReference type="Gene3D" id="3.90.1150.10">
    <property type="entry name" value="Aspartate Aminotransferase, domain 1"/>
    <property type="match status" value="1"/>
</dbReference>
<dbReference type="PANTHER" id="PTHR11751:SF29">
    <property type="entry name" value="ALANINE TRANSAMINASE"/>
    <property type="match status" value="1"/>
</dbReference>
<evidence type="ECO:0000256" key="4">
    <source>
        <dbReference type="ARBA" id="ARBA00022679"/>
    </source>
</evidence>
<dbReference type="GO" id="GO:0030170">
    <property type="term" value="F:pyridoxal phosphate binding"/>
    <property type="evidence" value="ECO:0007669"/>
    <property type="project" value="InterPro"/>
</dbReference>
<protein>
    <submittedName>
        <fullName evidence="8">Alanine transaminase</fullName>
    </submittedName>
</protein>
<comment type="similarity">
    <text evidence="6">Belongs to the class-I pyridoxal-phosphate-dependent aminotransferase family. Alanine aminotransferase subfamily.</text>
</comment>
<evidence type="ECO:0000256" key="3">
    <source>
        <dbReference type="ARBA" id="ARBA00022576"/>
    </source>
</evidence>
<dbReference type="GO" id="GO:0004021">
    <property type="term" value="F:L-alanine:2-oxoglutarate aminotransferase activity"/>
    <property type="evidence" value="ECO:0007669"/>
    <property type="project" value="TreeGrafter"/>
</dbReference>
<dbReference type="EMBL" id="KM113729">
    <property type="protein sequence ID" value="AIT69932.1"/>
    <property type="molecule type" value="mRNA"/>
</dbReference>
<dbReference type="InterPro" id="IPR015424">
    <property type="entry name" value="PyrdxlP-dep_Trfase"/>
</dbReference>
<evidence type="ECO:0000259" key="7">
    <source>
        <dbReference type="Pfam" id="PF00155"/>
    </source>
</evidence>
<evidence type="ECO:0000256" key="6">
    <source>
        <dbReference type="ARBA" id="ARBA00025785"/>
    </source>
</evidence>
<evidence type="ECO:0000256" key="2">
    <source>
        <dbReference type="ARBA" id="ARBA00011738"/>
    </source>
</evidence>
<proteinExistence type="evidence at transcript level"/>
<dbReference type="FunFam" id="3.90.1150.10:FF:000010">
    <property type="entry name" value="Alanine aminotransferase 2"/>
    <property type="match status" value="1"/>
</dbReference>
<dbReference type="InterPro" id="IPR004839">
    <property type="entry name" value="Aminotransferase_I/II_large"/>
</dbReference>
<dbReference type="GO" id="GO:0042853">
    <property type="term" value="P:L-alanine catabolic process"/>
    <property type="evidence" value="ECO:0007669"/>
    <property type="project" value="UniProtKB-UniPathway"/>
</dbReference>
<keyword evidence="3" id="KW-0032">Aminotransferase</keyword>
<keyword evidence="4" id="KW-0808">Transferase</keyword>